<dbReference type="RefSeq" id="WP_207142001.1">
    <property type="nucleotide sequence ID" value="NZ_JAEKJZ010000003.1"/>
</dbReference>
<dbReference type="PROSITE" id="PS51819">
    <property type="entry name" value="VOC"/>
    <property type="match status" value="1"/>
</dbReference>
<evidence type="ECO:0000313" key="2">
    <source>
        <dbReference type="EMBL" id="MBN9672175.1"/>
    </source>
</evidence>
<dbReference type="Pfam" id="PF00903">
    <property type="entry name" value="Glyoxalase"/>
    <property type="match status" value="1"/>
</dbReference>
<dbReference type="SUPFAM" id="SSF54593">
    <property type="entry name" value="Glyoxalase/Bleomycin resistance protein/Dihydroxybiphenyl dioxygenase"/>
    <property type="match status" value="1"/>
</dbReference>
<organism evidence="2 3">
    <name type="scientific">Roseibium aggregatum</name>
    <dbReference type="NCBI Taxonomy" id="187304"/>
    <lineage>
        <taxon>Bacteria</taxon>
        <taxon>Pseudomonadati</taxon>
        <taxon>Pseudomonadota</taxon>
        <taxon>Alphaproteobacteria</taxon>
        <taxon>Hyphomicrobiales</taxon>
        <taxon>Stappiaceae</taxon>
        <taxon>Roseibium</taxon>
    </lineage>
</organism>
<feature type="domain" description="VOC" evidence="1">
    <location>
        <begin position="7"/>
        <end position="127"/>
    </location>
</feature>
<name>A0A939EI62_9HYPH</name>
<dbReference type="InterPro" id="IPR004360">
    <property type="entry name" value="Glyas_Fos-R_dOase_dom"/>
</dbReference>
<gene>
    <name evidence="2" type="ORF">JF539_17615</name>
</gene>
<dbReference type="InterPro" id="IPR050383">
    <property type="entry name" value="GlyoxalaseI/FosfomycinResist"/>
</dbReference>
<dbReference type="InterPro" id="IPR037523">
    <property type="entry name" value="VOC_core"/>
</dbReference>
<dbReference type="Gene3D" id="3.10.180.10">
    <property type="entry name" value="2,3-Dihydroxybiphenyl 1,2-Dioxygenase, domain 1"/>
    <property type="match status" value="1"/>
</dbReference>
<dbReference type="PANTHER" id="PTHR21366:SF14">
    <property type="entry name" value="GLYOXALASE DOMAIN-CONTAINING PROTEIN 5"/>
    <property type="match status" value="1"/>
</dbReference>
<protein>
    <submittedName>
        <fullName evidence="2">VOC family protein</fullName>
    </submittedName>
</protein>
<dbReference type="PANTHER" id="PTHR21366">
    <property type="entry name" value="GLYOXALASE FAMILY PROTEIN"/>
    <property type="match status" value="1"/>
</dbReference>
<evidence type="ECO:0000259" key="1">
    <source>
        <dbReference type="PROSITE" id="PS51819"/>
    </source>
</evidence>
<comment type="caution">
    <text evidence="2">The sequence shown here is derived from an EMBL/GenBank/DDBJ whole genome shotgun (WGS) entry which is preliminary data.</text>
</comment>
<sequence>MTIDWTAIDHVVITCADIKRSVAFYGGVLGMRTTTLPDGRTEVHFGRCKLNLQPAGRAFAPARNAGRIWSANICLLVENGLDPVVDRLQQHGVCIEQGPVEKIGALGPVTSVYVYDPDDNLIEISEYRSDA</sequence>
<dbReference type="EMBL" id="JAEKJZ010000003">
    <property type="protein sequence ID" value="MBN9672175.1"/>
    <property type="molecule type" value="Genomic_DNA"/>
</dbReference>
<evidence type="ECO:0000313" key="3">
    <source>
        <dbReference type="Proteomes" id="UP000664096"/>
    </source>
</evidence>
<dbReference type="AlphaFoldDB" id="A0A939EI62"/>
<accession>A0A939EI62</accession>
<dbReference type="Proteomes" id="UP000664096">
    <property type="component" value="Unassembled WGS sequence"/>
</dbReference>
<reference evidence="2" key="1">
    <citation type="submission" date="2020-12" db="EMBL/GenBank/DDBJ databases">
        <title>Oil enriched cultivation method for isolating marine PHA-producing bacteria.</title>
        <authorList>
            <person name="Zheng W."/>
            <person name="Yu S."/>
            <person name="Huang Y."/>
        </authorList>
    </citation>
    <scope>NUCLEOTIDE SEQUENCE</scope>
    <source>
        <strain evidence="2">SY-2-12</strain>
    </source>
</reference>
<proteinExistence type="predicted"/>
<dbReference type="InterPro" id="IPR029068">
    <property type="entry name" value="Glyas_Bleomycin-R_OHBP_Dase"/>
</dbReference>